<dbReference type="FunFam" id="2.60.40.150:FF:000135">
    <property type="entry name" value="Plant synaptotagmin"/>
    <property type="match status" value="1"/>
</dbReference>
<feature type="region of interest" description="Disordered" evidence="14">
    <location>
        <begin position="59"/>
        <end position="124"/>
    </location>
</feature>
<dbReference type="GO" id="GO:0016020">
    <property type="term" value="C:membrane"/>
    <property type="evidence" value="ECO:0007669"/>
    <property type="project" value="UniProtKB-SubCell"/>
</dbReference>
<dbReference type="InterPro" id="IPR039010">
    <property type="entry name" value="Synaptotagmin_SMP"/>
</dbReference>
<dbReference type="FunFam" id="2.60.40.150:FF:000100">
    <property type="entry name" value="Extended synaptotagmin-2"/>
    <property type="match status" value="1"/>
</dbReference>
<keyword evidence="11" id="KW-0472">Membrane</keyword>
<name>A0AA39RE74_ACESA</name>
<keyword evidence="4" id="KW-0812">Transmembrane</keyword>
<comment type="caution">
    <text evidence="18">The sequence shown here is derived from an EMBL/GenBank/DDBJ whole genome shotgun (WGS) entry which is preliminary data.</text>
</comment>
<dbReference type="Pfam" id="PF00168">
    <property type="entry name" value="C2"/>
    <property type="match status" value="2"/>
</dbReference>
<dbReference type="PROSITE" id="PS50004">
    <property type="entry name" value="C2"/>
    <property type="match status" value="2"/>
</dbReference>
<comment type="function">
    <text evidence="12">May be involved in membrane trafficking.</text>
</comment>
<dbReference type="Gene3D" id="2.60.40.150">
    <property type="entry name" value="C2 domain"/>
    <property type="match status" value="2"/>
</dbReference>
<feature type="compositionally biased region" description="Polar residues" evidence="14">
    <location>
        <begin position="78"/>
        <end position="110"/>
    </location>
</feature>
<protein>
    <submittedName>
        <fullName evidence="18">Uncharacterized protein</fullName>
    </submittedName>
</protein>
<keyword evidence="9" id="KW-0445">Lipid transport</keyword>
<evidence type="ECO:0000256" key="1">
    <source>
        <dbReference type="ARBA" id="ARBA00004167"/>
    </source>
</evidence>
<dbReference type="Pfam" id="PF03732">
    <property type="entry name" value="Retrotrans_gag"/>
    <property type="match status" value="1"/>
</dbReference>
<proteinExistence type="inferred from homology"/>
<dbReference type="GO" id="GO:0003676">
    <property type="term" value="F:nucleic acid binding"/>
    <property type="evidence" value="ECO:0007669"/>
    <property type="project" value="InterPro"/>
</dbReference>
<dbReference type="InterPro" id="IPR000008">
    <property type="entry name" value="C2_dom"/>
</dbReference>
<keyword evidence="19" id="KW-1185">Reference proteome</keyword>
<feature type="compositionally biased region" description="Polar residues" evidence="14">
    <location>
        <begin position="302"/>
        <end position="328"/>
    </location>
</feature>
<dbReference type="InterPro" id="IPR045050">
    <property type="entry name" value="Synaptotagmin_plant"/>
</dbReference>
<feature type="domain" description="CCHC-type" evidence="16">
    <location>
        <begin position="352"/>
        <end position="367"/>
    </location>
</feature>
<evidence type="ECO:0000313" key="18">
    <source>
        <dbReference type="EMBL" id="KAK0572013.1"/>
    </source>
</evidence>
<dbReference type="CDD" id="cd00030">
    <property type="entry name" value="C2"/>
    <property type="match status" value="2"/>
</dbReference>
<reference evidence="18" key="2">
    <citation type="submission" date="2023-06" db="EMBL/GenBank/DDBJ databases">
        <authorList>
            <person name="Swenson N.G."/>
            <person name="Wegrzyn J.L."/>
            <person name="Mcevoy S.L."/>
        </authorList>
    </citation>
    <scope>NUCLEOTIDE SEQUENCE</scope>
    <source>
        <strain evidence="18">NS2018</strain>
        <tissue evidence="18">Leaf</tissue>
    </source>
</reference>
<evidence type="ECO:0000256" key="7">
    <source>
        <dbReference type="ARBA" id="ARBA00022837"/>
    </source>
</evidence>
<dbReference type="InterPro" id="IPR031468">
    <property type="entry name" value="SMP_LBD"/>
</dbReference>
<evidence type="ECO:0000256" key="8">
    <source>
        <dbReference type="ARBA" id="ARBA00022989"/>
    </source>
</evidence>
<evidence type="ECO:0000256" key="3">
    <source>
        <dbReference type="ARBA" id="ARBA00022448"/>
    </source>
</evidence>
<dbReference type="PANTHER" id="PTHR10774:SF178">
    <property type="entry name" value="SYNAPTOTAGMIN-4"/>
    <property type="match status" value="1"/>
</dbReference>
<evidence type="ECO:0000256" key="9">
    <source>
        <dbReference type="ARBA" id="ARBA00023055"/>
    </source>
</evidence>
<organism evidence="18 19">
    <name type="scientific">Acer saccharum</name>
    <name type="common">Sugar maple</name>
    <dbReference type="NCBI Taxonomy" id="4024"/>
    <lineage>
        <taxon>Eukaryota</taxon>
        <taxon>Viridiplantae</taxon>
        <taxon>Streptophyta</taxon>
        <taxon>Embryophyta</taxon>
        <taxon>Tracheophyta</taxon>
        <taxon>Spermatophyta</taxon>
        <taxon>Magnoliopsida</taxon>
        <taxon>eudicotyledons</taxon>
        <taxon>Gunneridae</taxon>
        <taxon>Pentapetalae</taxon>
        <taxon>rosids</taxon>
        <taxon>malvids</taxon>
        <taxon>Sapindales</taxon>
        <taxon>Sapindaceae</taxon>
        <taxon>Hippocastanoideae</taxon>
        <taxon>Acereae</taxon>
        <taxon>Acer</taxon>
    </lineage>
</organism>
<evidence type="ECO:0000256" key="11">
    <source>
        <dbReference type="ARBA" id="ARBA00023136"/>
    </source>
</evidence>
<dbReference type="Proteomes" id="UP001168877">
    <property type="component" value="Unassembled WGS sequence"/>
</dbReference>
<dbReference type="PROSITE" id="PS51847">
    <property type="entry name" value="SMP"/>
    <property type="match status" value="1"/>
</dbReference>
<feature type="compositionally biased region" description="Basic and acidic residues" evidence="14">
    <location>
        <begin position="111"/>
        <end position="124"/>
    </location>
</feature>
<evidence type="ECO:0000256" key="14">
    <source>
        <dbReference type="SAM" id="MobiDB-lite"/>
    </source>
</evidence>
<evidence type="ECO:0000313" key="19">
    <source>
        <dbReference type="Proteomes" id="UP001168877"/>
    </source>
</evidence>
<dbReference type="GO" id="GO:0008270">
    <property type="term" value="F:zinc ion binding"/>
    <property type="evidence" value="ECO:0007669"/>
    <property type="project" value="UniProtKB-KW"/>
</dbReference>
<dbReference type="SUPFAM" id="SSF49562">
    <property type="entry name" value="C2 domain (Calcium/lipid-binding domain, CaLB)"/>
    <property type="match status" value="2"/>
</dbReference>
<evidence type="ECO:0000256" key="5">
    <source>
        <dbReference type="ARBA" id="ARBA00022723"/>
    </source>
</evidence>
<evidence type="ECO:0000259" key="15">
    <source>
        <dbReference type="PROSITE" id="PS50004"/>
    </source>
</evidence>
<evidence type="ECO:0000256" key="12">
    <source>
        <dbReference type="ARBA" id="ARBA00058920"/>
    </source>
</evidence>
<dbReference type="Pfam" id="PF17047">
    <property type="entry name" value="SMP_LBD"/>
    <property type="match status" value="1"/>
</dbReference>
<dbReference type="PANTHER" id="PTHR10774">
    <property type="entry name" value="EXTENDED SYNAPTOTAGMIN-RELATED"/>
    <property type="match status" value="1"/>
</dbReference>
<dbReference type="AlphaFoldDB" id="A0AA39RE74"/>
<dbReference type="SMART" id="SM00343">
    <property type="entry name" value="ZnF_C2HC"/>
    <property type="match status" value="1"/>
</dbReference>
<evidence type="ECO:0000256" key="4">
    <source>
        <dbReference type="ARBA" id="ARBA00022692"/>
    </source>
</evidence>
<feature type="compositionally biased region" description="Basic and acidic residues" evidence="14">
    <location>
        <begin position="67"/>
        <end position="77"/>
    </location>
</feature>
<keyword evidence="5" id="KW-0479">Metal-binding</keyword>
<keyword evidence="6" id="KW-0677">Repeat</keyword>
<evidence type="ECO:0000256" key="10">
    <source>
        <dbReference type="ARBA" id="ARBA00023121"/>
    </source>
</evidence>
<dbReference type="EMBL" id="JAUESC010000388">
    <property type="protein sequence ID" value="KAK0572013.1"/>
    <property type="molecule type" value="Genomic_DNA"/>
</dbReference>
<gene>
    <name evidence="18" type="ORF">LWI29_024889</name>
</gene>
<reference evidence="18" key="1">
    <citation type="journal article" date="2022" name="Plant J.">
        <title>Strategies of tolerance reflected in two North American maple genomes.</title>
        <authorList>
            <person name="McEvoy S.L."/>
            <person name="Sezen U.U."/>
            <person name="Trouern-Trend A."/>
            <person name="McMahon S.M."/>
            <person name="Schaberg P.G."/>
            <person name="Yang J."/>
            <person name="Wegrzyn J.L."/>
            <person name="Swenson N.G."/>
        </authorList>
    </citation>
    <scope>NUCLEOTIDE SEQUENCE</scope>
    <source>
        <strain evidence="18">NS2018</strain>
    </source>
</reference>
<keyword evidence="13" id="KW-0863">Zinc-finger</keyword>
<keyword evidence="13" id="KW-0862">Zinc</keyword>
<evidence type="ECO:0000256" key="13">
    <source>
        <dbReference type="PROSITE-ProRule" id="PRU00047"/>
    </source>
</evidence>
<comment type="subcellular location">
    <subcellularLocation>
        <location evidence="1">Membrane</location>
        <topology evidence="1">Single-pass membrane protein</topology>
    </subcellularLocation>
</comment>
<evidence type="ECO:0000259" key="16">
    <source>
        <dbReference type="PROSITE" id="PS50158"/>
    </source>
</evidence>
<dbReference type="SMART" id="SM00239">
    <property type="entry name" value="C2"/>
    <property type="match status" value="2"/>
</dbReference>
<dbReference type="GO" id="GO:0006869">
    <property type="term" value="P:lipid transport"/>
    <property type="evidence" value="ECO:0007669"/>
    <property type="project" value="UniProtKB-KW"/>
</dbReference>
<feature type="domain" description="SMP-LTD" evidence="17">
    <location>
        <begin position="490"/>
        <end position="675"/>
    </location>
</feature>
<feature type="domain" description="C2" evidence="15">
    <location>
        <begin position="692"/>
        <end position="815"/>
    </location>
</feature>
<dbReference type="InterPro" id="IPR001878">
    <property type="entry name" value="Znf_CCHC"/>
</dbReference>
<feature type="region of interest" description="Disordered" evidence="14">
    <location>
        <begin position="289"/>
        <end position="345"/>
    </location>
</feature>
<dbReference type="InterPro" id="IPR005162">
    <property type="entry name" value="Retrotrans_gag_dom"/>
</dbReference>
<dbReference type="Gene3D" id="4.10.60.10">
    <property type="entry name" value="Zinc finger, CCHC-type"/>
    <property type="match status" value="1"/>
</dbReference>
<dbReference type="InterPro" id="IPR035892">
    <property type="entry name" value="C2_domain_sf"/>
</dbReference>
<dbReference type="PROSITE" id="PS50158">
    <property type="entry name" value="ZF_CCHC"/>
    <property type="match status" value="1"/>
</dbReference>
<dbReference type="GO" id="GO:0008289">
    <property type="term" value="F:lipid binding"/>
    <property type="evidence" value="ECO:0007669"/>
    <property type="project" value="UniProtKB-KW"/>
</dbReference>
<feature type="domain" description="C2" evidence="15">
    <location>
        <begin position="870"/>
        <end position="987"/>
    </location>
</feature>
<accession>A0AA39RE74</accession>
<keyword evidence="7" id="KW-0106">Calcium</keyword>
<sequence length="1012" mass="114376">MVRDDIGGNRSTDEDQRIRAIATGVVTAAINDIRPILDRVPIIQTRLEEILKRLEALSPNGNRVNGQRREGVDEITHDPTTLTHNPDNTPQIRNLQPLPASSTQNTQVANSEDRTPRRTQGDRDYKLNVEMPVFKGTQNVDEFFSWVDEVETGFGVMDCSEDRKLKVVANKLKGSAAAYWKYLKNKRVLDGKPPIATWEKMKSKFMSKFLPPDYEQRLYVQLQNCKQGNRTVEEYIDEFIRLNCRNLLPDNENMQIARFRGGLKREIQDQMKMLNTFTLGQAFDLARKAEEPTRTPPVRTRFTNQQFQPGPSEITASAELTTENSNAENRPRRSPPPPQITNPYAKPMTTVCYRCHQPGHRSNQCPRRPVVNFVEGNYAEDEEDNQEIEVVDGIEEDGDDDFVGMIARQPCSLQAEKTEDTNWNKMTGNQPPGIEDSREKRLSCIVQRVFLTPKRGPELSTRHQVFRTNALVNEVTAKVVIDTGSFENLVSKDLLTWLNHHLDVIWPFVNEAASELLRNNVEPVLEQYRPGILQSLKFSKFTLGTVAPQFTGVSIVESESEAGGTTLELEMQWDGNPNIVLDIRTKLGVGLPVQVKNIGFTGVFRLIFKPLVDEFPCFGAVSYSLREKKALDFTLKVVGGDISSIPGISDAIEEMIHNAIEDSITWPVRNIVPILPGDYRYPNSPGSPPISEDGFFIFDLCVVFSDLELRPVGTLDVKLVQARELTNKDIVGKSDPYAVLFIRPLRDRMKTSKTIDNDLNPIWNEHFQFIVEDHSTQHLTVRVLDDEGVQASESIGVAQVALKELEPGKVKDIWLKLLKDVEVQRDNKSRGQVHLELLYIPYGTESCFKNPFSSDVTMTTLEKTLNTENGDTEKTATQKKNDAILRGVLSVTVIAAEELPKVDLMGKADPFVVLTLKKSGAKQKTRVANDTLNPVWNQTFDFVVEDGLHEMLIMEVYDHDPFGKEKMGRCIMTLSRVILEGEIQDCFPVVGTKSGRLYLNLKWTAQTVFRNS</sequence>
<evidence type="ECO:0000256" key="2">
    <source>
        <dbReference type="ARBA" id="ARBA00006996"/>
    </source>
</evidence>
<evidence type="ECO:0000259" key="17">
    <source>
        <dbReference type="PROSITE" id="PS51847"/>
    </source>
</evidence>
<dbReference type="GO" id="GO:0005783">
    <property type="term" value="C:endoplasmic reticulum"/>
    <property type="evidence" value="ECO:0007669"/>
    <property type="project" value="TreeGrafter"/>
</dbReference>
<evidence type="ECO:0000256" key="6">
    <source>
        <dbReference type="ARBA" id="ARBA00022737"/>
    </source>
</evidence>
<keyword evidence="8" id="KW-1133">Transmembrane helix</keyword>
<keyword evidence="10" id="KW-0446">Lipid-binding</keyword>
<dbReference type="CDD" id="cd21677">
    <property type="entry name" value="SMP_SYT"/>
    <property type="match status" value="1"/>
</dbReference>
<comment type="similarity">
    <text evidence="2">Belongs to the synaptotagmin family.</text>
</comment>
<keyword evidence="3" id="KW-0813">Transport</keyword>
<dbReference type="PRINTS" id="PR00360">
    <property type="entry name" value="C2DOMAIN"/>
</dbReference>